<evidence type="ECO:0000256" key="2">
    <source>
        <dbReference type="ARBA" id="ARBA00022741"/>
    </source>
</evidence>
<protein>
    <submittedName>
        <fullName evidence="6">Protein kinase-like protein</fullName>
    </submittedName>
</protein>
<dbReference type="PROSITE" id="PS50011">
    <property type="entry name" value="PROTEIN_KINASE_DOM"/>
    <property type="match status" value="1"/>
</dbReference>
<accession>A0A366HM69</accession>
<evidence type="ECO:0000313" key="6">
    <source>
        <dbReference type="EMBL" id="RBP44183.1"/>
    </source>
</evidence>
<evidence type="ECO:0000313" key="7">
    <source>
        <dbReference type="Proteomes" id="UP000253426"/>
    </source>
</evidence>
<evidence type="ECO:0000256" key="4">
    <source>
        <dbReference type="ARBA" id="ARBA00022840"/>
    </source>
</evidence>
<keyword evidence="7" id="KW-1185">Reference proteome</keyword>
<feature type="domain" description="Protein kinase" evidence="5">
    <location>
        <begin position="1"/>
        <end position="293"/>
    </location>
</feature>
<dbReference type="InterPro" id="IPR000719">
    <property type="entry name" value="Prot_kinase_dom"/>
</dbReference>
<evidence type="ECO:0000259" key="5">
    <source>
        <dbReference type="PROSITE" id="PS50011"/>
    </source>
</evidence>
<dbReference type="OrthoDB" id="9801841at2"/>
<dbReference type="EMBL" id="QNRR01000004">
    <property type="protein sequence ID" value="RBP44183.1"/>
    <property type="molecule type" value="Genomic_DNA"/>
</dbReference>
<evidence type="ECO:0000256" key="3">
    <source>
        <dbReference type="ARBA" id="ARBA00022777"/>
    </source>
</evidence>
<keyword evidence="3 6" id="KW-0418">Kinase</keyword>
<dbReference type="SMART" id="SM00220">
    <property type="entry name" value="S_TKc"/>
    <property type="match status" value="1"/>
</dbReference>
<reference evidence="6 7" key="1">
    <citation type="submission" date="2018-06" db="EMBL/GenBank/DDBJ databases">
        <title>Genomic Encyclopedia of Type Strains, Phase IV (KMG-IV): sequencing the most valuable type-strain genomes for metagenomic binning, comparative biology and taxonomic classification.</title>
        <authorList>
            <person name="Goeker M."/>
        </authorList>
    </citation>
    <scope>NUCLEOTIDE SEQUENCE [LARGE SCALE GENOMIC DNA]</scope>
    <source>
        <strain evidence="6 7">DSM 25532</strain>
    </source>
</reference>
<dbReference type="AlphaFoldDB" id="A0A366HM69"/>
<name>A0A366HM69_9BACT</name>
<evidence type="ECO:0000256" key="1">
    <source>
        <dbReference type="ARBA" id="ARBA00022679"/>
    </source>
</evidence>
<dbReference type="SUPFAM" id="SSF56112">
    <property type="entry name" value="Protein kinase-like (PK-like)"/>
    <property type="match status" value="1"/>
</dbReference>
<dbReference type="RefSeq" id="WP_113958612.1">
    <property type="nucleotide sequence ID" value="NZ_QNRR01000004.1"/>
</dbReference>
<dbReference type="PANTHER" id="PTHR43289:SF6">
    <property type="entry name" value="SERINE_THREONINE-PROTEIN KINASE NEKL-3"/>
    <property type="match status" value="1"/>
</dbReference>
<proteinExistence type="predicted"/>
<dbReference type="GO" id="GO:0005524">
    <property type="term" value="F:ATP binding"/>
    <property type="evidence" value="ECO:0007669"/>
    <property type="project" value="UniProtKB-KW"/>
</dbReference>
<dbReference type="Gene3D" id="1.10.510.10">
    <property type="entry name" value="Transferase(Phosphotransferase) domain 1"/>
    <property type="match status" value="1"/>
</dbReference>
<keyword evidence="4" id="KW-0067">ATP-binding</keyword>
<dbReference type="CDD" id="cd14014">
    <property type="entry name" value="STKc_PknB_like"/>
    <property type="match status" value="1"/>
</dbReference>
<keyword evidence="2" id="KW-0547">Nucleotide-binding</keyword>
<dbReference type="Gene3D" id="3.30.200.20">
    <property type="entry name" value="Phosphorylase Kinase, domain 1"/>
    <property type="match status" value="1"/>
</dbReference>
<dbReference type="PANTHER" id="PTHR43289">
    <property type="entry name" value="MITOGEN-ACTIVATED PROTEIN KINASE KINASE KINASE 20-RELATED"/>
    <property type="match status" value="1"/>
</dbReference>
<keyword evidence="1" id="KW-0808">Transferase</keyword>
<organism evidence="6 7">
    <name type="scientific">Roseimicrobium gellanilyticum</name>
    <dbReference type="NCBI Taxonomy" id="748857"/>
    <lineage>
        <taxon>Bacteria</taxon>
        <taxon>Pseudomonadati</taxon>
        <taxon>Verrucomicrobiota</taxon>
        <taxon>Verrucomicrobiia</taxon>
        <taxon>Verrucomicrobiales</taxon>
        <taxon>Verrucomicrobiaceae</taxon>
        <taxon>Roseimicrobium</taxon>
    </lineage>
</organism>
<dbReference type="Pfam" id="PF00069">
    <property type="entry name" value="Pkinase"/>
    <property type="match status" value="1"/>
</dbReference>
<dbReference type="Proteomes" id="UP000253426">
    <property type="component" value="Unassembled WGS sequence"/>
</dbReference>
<dbReference type="GO" id="GO:0004674">
    <property type="term" value="F:protein serine/threonine kinase activity"/>
    <property type="evidence" value="ECO:0007669"/>
    <property type="project" value="TreeGrafter"/>
</dbReference>
<sequence length="313" mass="34509">MSTSIHPTVTDSAVHQWQRFIHESAVLARLSHPNIVQVCDLGQDAGGRPCYALKMERERTLQQVIEGLRRKEPETLREFTLDRLLTLHGKVCEALTFAHSRHIIHGGLKPESVMIGGSGEVLVMDWGAAQVLDSQHLEEVHVRHVTPGLKLPRKVSLREANVKRREEKARREGPAEEFSGIALPALQGGTGLPGYRSPEQVMGLTHDLDERSDVYSLGSVLYAILTLHPPWEGRAVSEVKSPTPLPHLAEGRVPAALSSMVMKALALDKERRYPSVAAFRADIEAFQRGHAIAAGKGGLAKQIVLRIKRLTFG</sequence>
<dbReference type="InterPro" id="IPR011009">
    <property type="entry name" value="Kinase-like_dom_sf"/>
</dbReference>
<comment type="caution">
    <text evidence="6">The sequence shown here is derived from an EMBL/GenBank/DDBJ whole genome shotgun (WGS) entry which is preliminary data.</text>
</comment>
<gene>
    <name evidence="6" type="ORF">DES53_1042</name>
</gene>